<sequence>MAAGSADGDDFQRIWSGAAFRPRRRCRLGCVPCSALLPGSAPPFRGDGATTLTGNLAHRNSTSHYISCRPCIPPWDLAPTWPLVTYVSYFFRLVVTIALLTVNHFENWR</sequence>
<organism evidence="1 2">
    <name type="scientific">Hyalomma asiaticum</name>
    <name type="common">Tick</name>
    <dbReference type="NCBI Taxonomy" id="266040"/>
    <lineage>
        <taxon>Eukaryota</taxon>
        <taxon>Metazoa</taxon>
        <taxon>Ecdysozoa</taxon>
        <taxon>Arthropoda</taxon>
        <taxon>Chelicerata</taxon>
        <taxon>Arachnida</taxon>
        <taxon>Acari</taxon>
        <taxon>Parasitiformes</taxon>
        <taxon>Ixodida</taxon>
        <taxon>Ixodoidea</taxon>
        <taxon>Ixodidae</taxon>
        <taxon>Hyalomminae</taxon>
        <taxon>Hyalomma</taxon>
    </lineage>
</organism>
<evidence type="ECO:0000313" key="2">
    <source>
        <dbReference type="Proteomes" id="UP000821845"/>
    </source>
</evidence>
<name>A0ACB7TMB8_HYAAI</name>
<dbReference type="EMBL" id="CM023481">
    <property type="protein sequence ID" value="KAH6947298.1"/>
    <property type="molecule type" value="Genomic_DNA"/>
</dbReference>
<keyword evidence="2" id="KW-1185">Reference proteome</keyword>
<protein>
    <submittedName>
        <fullName evidence="1">Uncharacterized protein</fullName>
    </submittedName>
</protein>
<gene>
    <name evidence="1" type="ORF">HPB50_018206</name>
</gene>
<evidence type="ECO:0000313" key="1">
    <source>
        <dbReference type="EMBL" id="KAH6947298.1"/>
    </source>
</evidence>
<reference evidence="1" key="1">
    <citation type="submission" date="2020-05" db="EMBL/GenBank/DDBJ databases">
        <title>Large-scale comparative analyses of tick genomes elucidate their genetic diversity and vector capacities.</title>
        <authorList>
            <person name="Jia N."/>
            <person name="Wang J."/>
            <person name="Shi W."/>
            <person name="Du L."/>
            <person name="Sun Y."/>
            <person name="Zhan W."/>
            <person name="Jiang J."/>
            <person name="Wang Q."/>
            <person name="Zhang B."/>
            <person name="Ji P."/>
            <person name="Sakyi L.B."/>
            <person name="Cui X."/>
            <person name="Yuan T."/>
            <person name="Jiang B."/>
            <person name="Yang W."/>
            <person name="Lam T.T.-Y."/>
            <person name="Chang Q."/>
            <person name="Ding S."/>
            <person name="Wang X."/>
            <person name="Zhu J."/>
            <person name="Ruan X."/>
            <person name="Zhao L."/>
            <person name="Wei J."/>
            <person name="Que T."/>
            <person name="Du C."/>
            <person name="Cheng J."/>
            <person name="Dai P."/>
            <person name="Han X."/>
            <person name="Huang E."/>
            <person name="Gao Y."/>
            <person name="Liu J."/>
            <person name="Shao H."/>
            <person name="Ye R."/>
            <person name="Li L."/>
            <person name="Wei W."/>
            <person name="Wang X."/>
            <person name="Wang C."/>
            <person name="Yang T."/>
            <person name="Huo Q."/>
            <person name="Li W."/>
            <person name="Guo W."/>
            <person name="Chen H."/>
            <person name="Zhou L."/>
            <person name="Ni X."/>
            <person name="Tian J."/>
            <person name="Zhou Y."/>
            <person name="Sheng Y."/>
            <person name="Liu T."/>
            <person name="Pan Y."/>
            <person name="Xia L."/>
            <person name="Li J."/>
            <person name="Zhao F."/>
            <person name="Cao W."/>
        </authorList>
    </citation>
    <scope>NUCLEOTIDE SEQUENCE</scope>
    <source>
        <strain evidence="1">Hyas-2018</strain>
    </source>
</reference>
<proteinExistence type="predicted"/>
<accession>A0ACB7TMB8</accession>
<comment type="caution">
    <text evidence="1">The sequence shown here is derived from an EMBL/GenBank/DDBJ whole genome shotgun (WGS) entry which is preliminary data.</text>
</comment>
<dbReference type="Proteomes" id="UP000821845">
    <property type="component" value="Chromosome 1"/>
</dbReference>